<evidence type="ECO:0000313" key="10">
    <source>
        <dbReference type="Proteomes" id="UP001310248"/>
    </source>
</evidence>
<dbReference type="InterPro" id="IPR051906">
    <property type="entry name" value="TolC-like"/>
</dbReference>
<evidence type="ECO:0000256" key="6">
    <source>
        <dbReference type="ARBA" id="ARBA00023136"/>
    </source>
</evidence>
<keyword evidence="4" id="KW-1134">Transmembrane beta strand</keyword>
<dbReference type="NCBIfam" id="TIGR01844">
    <property type="entry name" value="type_I_sec_TolC"/>
    <property type="match status" value="1"/>
</dbReference>
<dbReference type="RefSeq" id="WP_329774895.1">
    <property type="nucleotide sequence ID" value="NZ_JAYDYW010000006.1"/>
</dbReference>
<dbReference type="InterPro" id="IPR003423">
    <property type="entry name" value="OMP_efflux"/>
</dbReference>
<gene>
    <name evidence="9" type="ORF">SNR37_003059</name>
</gene>
<keyword evidence="6" id="KW-0472">Membrane</keyword>
<proteinExistence type="inferred from homology"/>
<dbReference type="EMBL" id="JAYDYW010000006">
    <property type="protein sequence ID" value="MEE1673633.1"/>
    <property type="molecule type" value="Genomic_DNA"/>
</dbReference>
<keyword evidence="7" id="KW-0998">Cell outer membrane</keyword>
<protein>
    <submittedName>
        <fullName evidence="9">TolC family outer membrane protein</fullName>
    </submittedName>
</protein>
<keyword evidence="5" id="KW-0812">Transmembrane</keyword>
<dbReference type="Proteomes" id="UP001310248">
    <property type="component" value="Unassembled WGS sequence"/>
</dbReference>
<keyword evidence="10" id="KW-1185">Reference proteome</keyword>
<evidence type="ECO:0000256" key="8">
    <source>
        <dbReference type="SAM" id="SignalP"/>
    </source>
</evidence>
<keyword evidence="8" id="KW-0732">Signal</keyword>
<dbReference type="SUPFAM" id="SSF56954">
    <property type="entry name" value="Outer membrane efflux proteins (OEP)"/>
    <property type="match status" value="1"/>
</dbReference>
<name>A0ABU7G2K4_9ALTE</name>
<evidence type="ECO:0000256" key="7">
    <source>
        <dbReference type="ARBA" id="ARBA00023237"/>
    </source>
</evidence>
<keyword evidence="3" id="KW-0813">Transport</keyword>
<comment type="subcellular location">
    <subcellularLocation>
        <location evidence="1">Cell outer membrane</location>
    </subcellularLocation>
</comment>
<sequence>MNKLTLTLASGLLMSCNLASAQSLEQAVAKVLTEHPQLQSSFNQFKASSEQYQSAKGGYYPTVDLTAGAGWAQTDTEDEVTESGTPTEVGLSIRQLLFSGFATSGEVSRTENETLADQWLLYNDAENIALRVVDVYLEVIKQQQLSELAESNLQTHLAIQKDIKKRTESGVGSSADLTQVNGRVARATTNSLSAKNNLMDAQTQFLRVVNELPKDLVQPGADVALIPADLDAALAAALDVHPTLKSAQFDVAAANAQTTVAKANNYPEIALELDGNWDKNRRGYEDTKDYELAAMLRLRYNLFNGGSDAAEIRRSAYDVNRAKAVGEDAYRQVSEGTRLAWNAWDVLVRQKSFLQQHVEASFQTVEAYKKQFNLGKRSLLDVLNTENELFEAQNEFISADIDELRAKYRLLNATGLLLEALRVNRPEDWTF</sequence>
<feature type="chain" id="PRO_5045569962" evidence="8">
    <location>
        <begin position="22"/>
        <end position="431"/>
    </location>
</feature>
<evidence type="ECO:0000256" key="2">
    <source>
        <dbReference type="ARBA" id="ARBA00007613"/>
    </source>
</evidence>
<comment type="similarity">
    <text evidence="2">Belongs to the outer membrane factor (OMF) (TC 1.B.17) family.</text>
</comment>
<comment type="caution">
    <text evidence="9">The sequence shown here is derived from an EMBL/GenBank/DDBJ whole genome shotgun (WGS) entry which is preliminary data.</text>
</comment>
<dbReference type="Gene3D" id="1.20.1600.10">
    <property type="entry name" value="Outer membrane efflux proteins (OEP)"/>
    <property type="match status" value="1"/>
</dbReference>
<reference evidence="10" key="1">
    <citation type="submission" date="2023-07" db="EMBL/GenBank/DDBJ databases">
        <title>Draft genome sequence of Agarivorans aestuarii strain ZMCS4, a CAZymes producing bacteria isolated from the marine brown algae Clodostephus spongiosus.</title>
        <authorList>
            <person name="Lorente B."/>
            <person name="Cabral C."/>
            <person name="Frias J."/>
            <person name="Faria J."/>
            <person name="Toubarro D."/>
        </authorList>
    </citation>
    <scope>NUCLEOTIDE SEQUENCE [LARGE SCALE GENOMIC DNA]</scope>
    <source>
        <strain evidence="10">ZMCS4</strain>
    </source>
</reference>
<feature type="signal peptide" evidence="8">
    <location>
        <begin position="1"/>
        <end position="21"/>
    </location>
</feature>
<evidence type="ECO:0000256" key="1">
    <source>
        <dbReference type="ARBA" id="ARBA00004442"/>
    </source>
</evidence>
<dbReference type="PANTHER" id="PTHR30026:SF22">
    <property type="entry name" value="OUTER MEMBRANE EFFLUX PROTEIN"/>
    <property type="match status" value="1"/>
</dbReference>
<evidence type="ECO:0000256" key="4">
    <source>
        <dbReference type="ARBA" id="ARBA00022452"/>
    </source>
</evidence>
<evidence type="ECO:0000313" key="9">
    <source>
        <dbReference type="EMBL" id="MEE1673633.1"/>
    </source>
</evidence>
<dbReference type="PROSITE" id="PS51257">
    <property type="entry name" value="PROKAR_LIPOPROTEIN"/>
    <property type="match status" value="1"/>
</dbReference>
<accession>A0ABU7G2K4</accession>
<evidence type="ECO:0000256" key="3">
    <source>
        <dbReference type="ARBA" id="ARBA00022448"/>
    </source>
</evidence>
<evidence type="ECO:0000256" key="5">
    <source>
        <dbReference type="ARBA" id="ARBA00022692"/>
    </source>
</evidence>
<dbReference type="PANTHER" id="PTHR30026">
    <property type="entry name" value="OUTER MEMBRANE PROTEIN TOLC"/>
    <property type="match status" value="1"/>
</dbReference>
<organism evidence="9 10">
    <name type="scientific">Agarivorans aestuarii</name>
    <dbReference type="NCBI Taxonomy" id="1563703"/>
    <lineage>
        <taxon>Bacteria</taxon>
        <taxon>Pseudomonadati</taxon>
        <taxon>Pseudomonadota</taxon>
        <taxon>Gammaproteobacteria</taxon>
        <taxon>Alteromonadales</taxon>
        <taxon>Alteromonadaceae</taxon>
        <taxon>Agarivorans</taxon>
    </lineage>
</organism>
<dbReference type="InterPro" id="IPR010130">
    <property type="entry name" value="T1SS_OMP_TolC"/>
</dbReference>
<dbReference type="Pfam" id="PF02321">
    <property type="entry name" value="OEP"/>
    <property type="match status" value="2"/>
</dbReference>